<reference evidence="2" key="1">
    <citation type="journal article" date="2022" name="bioRxiv">
        <title>Sequencing and chromosome-scale assembly of the giantPleurodeles waltlgenome.</title>
        <authorList>
            <person name="Brown T."/>
            <person name="Elewa A."/>
            <person name="Iarovenko S."/>
            <person name="Subramanian E."/>
            <person name="Araus A.J."/>
            <person name="Petzold A."/>
            <person name="Susuki M."/>
            <person name="Suzuki K.-i.T."/>
            <person name="Hayashi T."/>
            <person name="Toyoda A."/>
            <person name="Oliveira C."/>
            <person name="Osipova E."/>
            <person name="Leigh N.D."/>
            <person name="Simon A."/>
            <person name="Yun M.H."/>
        </authorList>
    </citation>
    <scope>NUCLEOTIDE SEQUENCE</scope>
    <source>
        <strain evidence="2">20211129_DDA</strain>
        <tissue evidence="2">Liver</tissue>
    </source>
</reference>
<gene>
    <name evidence="2" type="ORF">NDU88_001332</name>
</gene>
<feature type="region of interest" description="Disordered" evidence="1">
    <location>
        <begin position="1"/>
        <end position="60"/>
    </location>
</feature>
<dbReference type="EMBL" id="JANPWB010000008">
    <property type="protein sequence ID" value="KAJ1160839.1"/>
    <property type="molecule type" value="Genomic_DNA"/>
</dbReference>
<evidence type="ECO:0000313" key="3">
    <source>
        <dbReference type="Proteomes" id="UP001066276"/>
    </source>
</evidence>
<comment type="caution">
    <text evidence="2">The sequence shown here is derived from an EMBL/GenBank/DDBJ whole genome shotgun (WGS) entry which is preliminary data.</text>
</comment>
<dbReference type="Proteomes" id="UP001066276">
    <property type="component" value="Chromosome 4_2"/>
</dbReference>
<sequence length="137" mass="14402">MSYIVGLPKGVPGSSSRSQRRLQVPPPRHATAAAHTRPCNAPIARTSGSTPSAADRQARWEHRPTCRLAIKGPGPYVAVASAPERTRVGMGPPVAPIMDAGAVAVSQAELDCQQPLVIHTQSRAGGIKSHHEKQHSG</sequence>
<organism evidence="2 3">
    <name type="scientific">Pleurodeles waltl</name>
    <name type="common">Iberian ribbed newt</name>
    <dbReference type="NCBI Taxonomy" id="8319"/>
    <lineage>
        <taxon>Eukaryota</taxon>
        <taxon>Metazoa</taxon>
        <taxon>Chordata</taxon>
        <taxon>Craniata</taxon>
        <taxon>Vertebrata</taxon>
        <taxon>Euteleostomi</taxon>
        <taxon>Amphibia</taxon>
        <taxon>Batrachia</taxon>
        <taxon>Caudata</taxon>
        <taxon>Salamandroidea</taxon>
        <taxon>Salamandridae</taxon>
        <taxon>Pleurodelinae</taxon>
        <taxon>Pleurodeles</taxon>
    </lineage>
</organism>
<protein>
    <submittedName>
        <fullName evidence="2">Uncharacterized protein</fullName>
    </submittedName>
</protein>
<feature type="compositionally biased region" description="Low complexity" evidence="1">
    <location>
        <begin position="29"/>
        <end position="38"/>
    </location>
</feature>
<evidence type="ECO:0000313" key="2">
    <source>
        <dbReference type="EMBL" id="KAJ1160839.1"/>
    </source>
</evidence>
<keyword evidence="3" id="KW-1185">Reference proteome</keyword>
<name>A0AAV7S8N4_PLEWA</name>
<evidence type="ECO:0000256" key="1">
    <source>
        <dbReference type="SAM" id="MobiDB-lite"/>
    </source>
</evidence>
<proteinExistence type="predicted"/>
<dbReference type="AlphaFoldDB" id="A0AAV7S8N4"/>
<accession>A0AAV7S8N4</accession>